<dbReference type="AlphaFoldDB" id="A0A9N9JIY5"/>
<feature type="compositionally biased region" description="Basic and acidic residues" evidence="1">
    <location>
        <begin position="93"/>
        <end position="118"/>
    </location>
</feature>
<feature type="non-terminal residue" evidence="2">
    <location>
        <position position="1"/>
    </location>
</feature>
<dbReference type="Proteomes" id="UP000789342">
    <property type="component" value="Unassembled WGS sequence"/>
</dbReference>
<keyword evidence="3" id="KW-1185">Reference proteome</keyword>
<feature type="non-terminal residue" evidence="2">
    <location>
        <position position="219"/>
    </location>
</feature>
<feature type="region of interest" description="Disordered" evidence="1">
    <location>
        <begin position="82"/>
        <end position="163"/>
    </location>
</feature>
<dbReference type="EMBL" id="CAJVPV010054400">
    <property type="protein sequence ID" value="CAG8783163.1"/>
    <property type="molecule type" value="Genomic_DNA"/>
</dbReference>
<feature type="region of interest" description="Disordered" evidence="1">
    <location>
        <begin position="34"/>
        <end position="58"/>
    </location>
</feature>
<proteinExistence type="predicted"/>
<evidence type="ECO:0000313" key="3">
    <source>
        <dbReference type="Proteomes" id="UP000789342"/>
    </source>
</evidence>
<protein>
    <submittedName>
        <fullName evidence="2">7738_t:CDS:1</fullName>
    </submittedName>
</protein>
<name>A0A9N9JIY5_9GLOM</name>
<gene>
    <name evidence="2" type="ORF">AMORRO_LOCUS17499</name>
</gene>
<evidence type="ECO:0000313" key="2">
    <source>
        <dbReference type="EMBL" id="CAG8783163.1"/>
    </source>
</evidence>
<feature type="compositionally biased region" description="Basic and acidic residues" evidence="1">
    <location>
        <begin position="152"/>
        <end position="163"/>
    </location>
</feature>
<comment type="caution">
    <text evidence="2">The sequence shown here is derived from an EMBL/GenBank/DDBJ whole genome shotgun (WGS) entry which is preliminary data.</text>
</comment>
<organism evidence="2 3">
    <name type="scientific">Acaulospora morrowiae</name>
    <dbReference type="NCBI Taxonomy" id="94023"/>
    <lineage>
        <taxon>Eukaryota</taxon>
        <taxon>Fungi</taxon>
        <taxon>Fungi incertae sedis</taxon>
        <taxon>Mucoromycota</taxon>
        <taxon>Glomeromycotina</taxon>
        <taxon>Glomeromycetes</taxon>
        <taxon>Diversisporales</taxon>
        <taxon>Acaulosporaceae</taxon>
        <taxon>Acaulospora</taxon>
    </lineage>
</organism>
<reference evidence="2" key="1">
    <citation type="submission" date="2021-06" db="EMBL/GenBank/DDBJ databases">
        <authorList>
            <person name="Kallberg Y."/>
            <person name="Tangrot J."/>
            <person name="Rosling A."/>
        </authorList>
    </citation>
    <scope>NUCLEOTIDE SEQUENCE</scope>
    <source>
        <strain evidence="2">CL551</strain>
    </source>
</reference>
<feature type="compositionally biased region" description="Basic and acidic residues" evidence="1">
    <location>
        <begin position="35"/>
        <end position="58"/>
    </location>
</feature>
<evidence type="ECO:0000256" key="1">
    <source>
        <dbReference type="SAM" id="MobiDB-lite"/>
    </source>
</evidence>
<accession>A0A9N9JIY5</accession>
<sequence length="219" mass="25117">GEGYNATREKLANDDPDLDDYQLVIWKIDPPDDPCDIKKLADADNRDREGGYEPVRRNLEDLKCDGRKDMMSKGIVMITKRDNNTTELVNSTEDEKTATNHEKQEEQREYKLQQRTIERPTIMDYQDQGGGFDVNTGSGKGIYDDTPISSEEPARKEDQEFEASKNEQVIEQWKGDDYKAIMTYLMVNAPTKVPMYAPAKQLFGTTTLHRKSVGRKKKQ</sequence>